<dbReference type="SUPFAM" id="SSF69754">
    <property type="entry name" value="Ribosome binding protein Y (YfiA homologue)"/>
    <property type="match status" value="1"/>
</dbReference>
<keyword evidence="2 3" id="KW-0810">Translation regulation</keyword>
<comment type="subunit">
    <text evidence="3">Interacts with 100S ribosomes.</text>
</comment>
<dbReference type="HAMAP" id="MF_00839">
    <property type="entry name" value="HPF"/>
    <property type="match status" value="1"/>
</dbReference>
<dbReference type="KEGG" id="acae:HYG86_06565"/>
<evidence type="ECO:0000313" key="6">
    <source>
        <dbReference type="Proteomes" id="UP000516160"/>
    </source>
</evidence>
<dbReference type="CDD" id="cd00552">
    <property type="entry name" value="RaiA"/>
    <property type="match status" value="1"/>
</dbReference>
<comment type="subcellular location">
    <subcellularLocation>
        <location evidence="3">Cytoplasm</location>
    </subcellularLocation>
</comment>
<accession>A0A7G9W6Z7</accession>
<dbReference type="Gene3D" id="3.30.505.50">
    <property type="entry name" value="Sigma 54 modulation/S30EA ribosomal protein, C-terminal domain"/>
    <property type="match status" value="1"/>
</dbReference>
<feature type="domain" description="Sigma 54 modulation/S30EA ribosomal protein C-terminal" evidence="4">
    <location>
        <begin position="120"/>
        <end position="174"/>
    </location>
</feature>
<dbReference type="RefSeq" id="WP_213168168.1">
    <property type="nucleotide sequence ID" value="NZ_CP058559.1"/>
</dbReference>
<dbReference type="GO" id="GO:0043024">
    <property type="term" value="F:ribosomal small subunit binding"/>
    <property type="evidence" value="ECO:0007669"/>
    <property type="project" value="TreeGrafter"/>
</dbReference>
<dbReference type="NCBIfam" id="TIGR00741">
    <property type="entry name" value="yfiA"/>
    <property type="match status" value="1"/>
</dbReference>
<evidence type="ECO:0000256" key="3">
    <source>
        <dbReference type="HAMAP-Rule" id="MF_00839"/>
    </source>
</evidence>
<dbReference type="Pfam" id="PF02482">
    <property type="entry name" value="Ribosomal_S30AE"/>
    <property type="match status" value="1"/>
</dbReference>
<evidence type="ECO:0000259" key="4">
    <source>
        <dbReference type="Pfam" id="PF16321"/>
    </source>
</evidence>
<dbReference type="InterPro" id="IPR003489">
    <property type="entry name" value="RHF/RaiA"/>
</dbReference>
<organism evidence="5 6">
    <name type="scientific">Alkalicella caledoniensis</name>
    <dbReference type="NCBI Taxonomy" id="2731377"/>
    <lineage>
        <taxon>Bacteria</taxon>
        <taxon>Bacillati</taxon>
        <taxon>Bacillota</taxon>
        <taxon>Clostridia</taxon>
        <taxon>Eubacteriales</taxon>
        <taxon>Proteinivoracaceae</taxon>
        <taxon>Alkalicella</taxon>
    </lineage>
</organism>
<dbReference type="PANTHER" id="PTHR33231:SF1">
    <property type="entry name" value="30S RIBOSOMAL PROTEIN"/>
    <property type="match status" value="1"/>
</dbReference>
<name>A0A7G9W6Z7_ALKCA</name>
<dbReference type="FunFam" id="3.30.505.50:FF:000001">
    <property type="entry name" value="Ribosome hibernation promoting factor"/>
    <property type="match status" value="1"/>
</dbReference>
<dbReference type="Pfam" id="PF16321">
    <property type="entry name" value="Ribosom_S30AE_C"/>
    <property type="match status" value="1"/>
</dbReference>
<dbReference type="InterPro" id="IPR050574">
    <property type="entry name" value="HPF/YfiA_ribosome-assoc"/>
</dbReference>
<dbReference type="Gene3D" id="3.30.160.100">
    <property type="entry name" value="Ribosome hibernation promotion factor-like"/>
    <property type="match status" value="1"/>
</dbReference>
<comment type="similarity">
    <text evidence="3">Belongs to the HPF/YfiA ribosome-associated protein family. Long HPF subfamily.</text>
</comment>
<dbReference type="InterPro" id="IPR034694">
    <property type="entry name" value="HPF_long/plastid"/>
</dbReference>
<sequence>MKIISRGKNIQVTEGLKQHIDKRIGKLEKYFEENTEAQVTLSVTKDVHAVDVTVLLNGGMLLRAEEQSSDMYASIDQVIEKLERQTRKYKTRVNRKSRQQSIKDFNGAGAPVPVEDDISEPQIARVKKFNMKPMMTDEAILQMDMLGHDFFVFINGENEEVNVVYKRKNGDYGVIEPEF</sequence>
<evidence type="ECO:0000256" key="2">
    <source>
        <dbReference type="ARBA" id="ARBA00022845"/>
    </source>
</evidence>
<dbReference type="AlphaFoldDB" id="A0A7G9W6Z7"/>
<dbReference type="Proteomes" id="UP000516160">
    <property type="component" value="Chromosome"/>
</dbReference>
<evidence type="ECO:0000256" key="1">
    <source>
        <dbReference type="ARBA" id="ARBA00022490"/>
    </source>
</evidence>
<protein>
    <recommendedName>
        <fullName evidence="3">Ribosome hibernation promoting factor</fullName>
        <shortName evidence="3">HPF</shortName>
    </recommendedName>
</protein>
<keyword evidence="1 3" id="KW-0963">Cytoplasm</keyword>
<dbReference type="GO" id="GO:0045900">
    <property type="term" value="P:negative regulation of translational elongation"/>
    <property type="evidence" value="ECO:0007669"/>
    <property type="project" value="TreeGrafter"/>
</dbReference>
<dbReference type="PANTHER" id="PTHR33231">
    <property type="entry name" value="30S RIBOSOMAL PROTEIN"/>
    <property type="match status" value="1"/>
</dbReference>
<proteinExistence type="inferred from homology"/>
<reference evidence="5 6" key="1">
    <citation type="submission" date="2020-07" db="EMBL/GenBank/DDBJ databases">
        <title>Alkalicella. sp. LB2 genome.</title>
        <authorList>
            <person name="Postec A."/>
            <person name="Quemeneur M."/>
        </authorList>
    </citation>
    <scope>NUCLEOTIDE SEQUENCE [LARGE SCALE GENOMIC DNA]</scope>
    <source>
        <strain evidence="5 6">LB2</strain>
    </source>
</reference>
<dbReference type="EMBL" id="CP058559">
    <property type="protein sequence ID" value="QNO14459.1"/>
    <property type="molecule type" value="Genomic_DNA"/>
</dbReference>
<dbReference type="InterPro" id="IPR032528">
    <property type="entry name" value="Ribosom_S30AE_C"/>
</dbReference>
<dbReference type="GO" id="GO:0022627">
    <property type="term" value="C:cytosolic small ribosomal subunit"/>
    <property type="evidence" value="ECO:0007669"/>
    <property type="project" value="TreeGrafter"/>
</dbReference>
<keyword evidence="6" id="KW-1185">Reference proteome</keyword>
<dbReference type="InterPro" id="IPR038416">
    <property type="entry name" value="Ribosom_S30AE_C_sf"/>
</dbReference>
<gene>
    <name evidence="5" type="primary">raiA</name>
    <name evidence="3" type="synonym">hpf</name>
    <name evidence="5" type="ORF">HYG86_06565</name>
</gene>
<evidence type="ECO:0000313" key="5">
    <source>
        <dbReference type="EMBL" id="QNO14459.1"/>
    </source>
</evidence>
<comment type="function">
    <text evidence="3">Required for dimerization of active 70S ribosomes into 100S ribosomes in stationary phase; 100S ribosomes are translationally inactive and sometimes present during exponential growth.</text>
</comment>
<dbReference type="InterPro" id="IPR036567">
    <property type="entry name" value="RHF-like"/>
</dbReference>